<sequence length="823" mass="92070">MNSALLLEARAGDYVDVQDCRRTIVARPSKFMEVKEKDANVHELLVSCHCVDSIHTLVVASSRPGQDHQVAVCRSDLHPVLRQNGQPTVRRTSHRLPRPMELVVTQALRATLRGLDDAILEYVSGAVADQLADEAPADAAALEALLAESVAPFLLSSGACADDAAAAAQCAALAAKLLASPELRAQLGAAHSQDVRVLETSQSIEEQARRDAGAADAEQLLARMWGFDKIRATTNDELEAQQSALSARQVRKQIKLEQLTAEREEEQAELDREWEDARFLPDLTQDTGERDVHVPRLTINFKGKTLLSDTALKIVAGRRYGLVGKNGAGKTTLLRYISHYELEGFPRHIRIQLVEQESASKLSKEDRSVLDVVLAADYERTMLLQEEKELTAEEASQGADHSARLKEIYDRLVDIDSDTAESRARSILSGLQFPDHVVDGPAKALSGGWRMRTALAGALFMAPDLLLLDEPTNHLDLEAVIWLEHYLEKYDKQMIVVSHDRNFLNAVTTDIIHLTQQKLQYYKGDYNTFEHTMKENLRQQRKAYDAQQMKIQHMQEFIERFRANAKKAPLVQSRVKALDKILRNELIDEPEDEHAFRMHFPPPEPLGRPIIAVEDVGFRYTPESPLLFKDVHMGVDMSSRIGILGVNGSGKSTLINIMIGKLRANQGSVTMNPRLRVATFTQHHVDSLDLSKSAVQNMKEMFPGHEPDEFRSHLGRFNLSGELAIKPTRTLSGGQKSRVGFALMTWRLPHVVVLDEPTNHLDMETIDALIDALREYKGGVVIVSHDQHFVTSVCEELWVVGDQKVARFRGTMSEYKNHVLAKK</sequence>
<evidence type="ECO:0000256" key="4">
    <source>
        <dbReference type="SAM" id="Coils"/>
    </source>
</evidence>
<protein>
    <submittedName>
        <fullName evidence="6">Unnamed protein product</fullName>
    </submittedName>
</protein>
<feature type="coiled-coil region" evidence="4">
    <location>
        <begin position="247"/>
        <end position="276"/>
    </location>
</feature>
<dbReference type="PANTHER" id="PTHR19211:SF134">
    <property type="entry name" value="ABC TRANSPORTER DOMAIN-CONTAINING PROTEIN"/>
    <property type="match status" value="1"/>
</dbReference>
<dbReference type="Proteomes" id="UP001165083">
    <property type="component" value="Unassembled WGS sequence"/>
</dbReference>
<dbReference type="FunFam" id="3.40.50.300:FF:000011">
    <property type="entry name" value="Putative ABC transporter ATP-binding component"/>
    <property type="match status" value="1"/>
</dbReference>
<dbReference type="InterPro" id="IPR003439">
    <property type="entry name" value="ABC_transporter-like_ATP-bd"/>
</dbReference>
<dbReference type="SUPFAM" id="SSF52540">
    <property type="entry name" value="P-loop containing nucleoside triphosphate hydrolases"/>
    <property type="match status" value="2"/>
</dbReference>
<evidence type="ECO:0000256" key="3">
    <source>
        <dbReference type="ARBA" id="ARBA00022840"/>
    </source>
</evidence>
<dbReference type="PANTHER" id="PTHR19211">
    <property type="entry name" value="ATP-BINDING TRANSPORT PROTEIN-RELATED"/>
    <property type="match status" value="1"/>
</dbReference>
<dbReference type="Pfam" id="PF00005">
    <property type="entry name" value="ABC_tran"/>
    <property type="match status" value="2"/>
</dbReference>
<keyword evidence="7" id="KW-1185">Reference proteome</keyword>
<dbReference type="InterPro" id="IPR032781">
    <property type="entry name" value="ABC_tran_Xtn"/>
</dbReference>
<dbReference type="EMBL" id="BSXW01000623">
    <property type="protein sequence ID" value="GMF26703.1"/>
    <property type="molecule type" value="Genomic_DNA"/>
</dbReference>
<dbReference type="SMART" id="SM00382">
    <property type="entry name" value="AAA"/>
    <property type="match status" value="2"/>
</dbReference>
<gene>
    <name evidence="6" type="ORF">Plil01_001111900</name>
</gene>
<dbReference type="OrthoDB" id="2110130at2759"/>
<dbReference type="Gene3D" id="3.40.50.300">
    <property type="entry name" value="P-loop containing nucleotide triphosphate hydrolases"/>
    <property type="match status" value="2"/>
</dbReference>
<dbReference type="FunFam" id="3.40.50.300:FF:000104">
    <property type="entry name" value="ATP-binding cassette sub-family F member 3"/>
    <property type="match status" value="1"/>
</dbReference>
<dbReference type="PROSITE" id="PS00211">
    <property type="entry name" value="ABC_TRANSPORTER_1"/>
    <property type="match status" value="1"/>
</dbReference>
<feature type="domain" description="ABC transporter" evidence="5">
    <location>
        <begin position="611"/>
        <end position="821"/>
    </location>
</feature>
<feature type="domain" description="ABC transporter" evidence="5">
    <location>
        <begin position="292"/>
        <end position="541"/>
    </location>
</feature>
<dbReference type="InterPro" id="IPR050611">
    <property type="entry name" value="ABCF"/>
</dbReference>
<evidence type="ECO:0000256" key="1">
    <source>
        <dbReference type="ARBA" id="ARBA00022737"/>
    </source>
</evidence>
<dbReference type="CDD" id="cd03221">
    <property type="entry name" value="ABCF_EF-3"/>
    <property type="match status" value="2"/>
</dbReference>
<dbReference type="InterPro" id="IPR003593">
    <property type="entry name" value="AAA+_ATPase"/>
</dbReference>
<dbReference type="Pfam" id="PF12848">
    <property type="entry name" value="ABC_tran_Xtn"/>
    <property type="match status" value="1"/>
</dbReference>
<evidence type="ECO:0000259" key="5">
    <source>
        <dbReference type="PROSITE" id="PS50893"/>
    </source>
</evidence>
<dbReference type="PROSITE" id="PS50893">
    <property type="entry name" value="ABC_TRANSPORTER_2"/>
    <property type="match status" value="2"/>
</dbReference>
<evidence type="ECO:0000313" key="7">
    <source>
        <dbReference type="Proteomes" id="UP001165083"/>
    </source>
</evidence>
<name>A0A9W6U632_9STRA</name>
<accession>A0A9W6U632</accession>
<dbReference type="AlphaFoldDB" id="A0A9W6U632"/>
<proteinExistence type="predicted"/>
<dbReference type="GO" id="GO:0005524">
    <property type="term" value="F:ATP binding"/>
    <property type="evidence" value="ECO:0007669"/>
    <property type="project" value="UniProtKB-KW"/>
</dbReference>
<evidence type="ECO:0000313" key="6">
    <source>
        <dbReference type="EMBL" id="GMF26703.1"/>
    </source>
</evidence>
<dbReference type="GO" id="GO:0016887">
    <property type="term" value="F:ATP hydrolysis activity"/>
    <property type="evidence" value="ECO:0007669"/>
    <property type="project" value="InterPro"/>
</dbReference>
<dbReference type="InterPro" id="IPR027417">
    <property type="entry name" value="P-loop_NTPase"/>
</dbReference>
<keyword evidence="1" id="KW-0677">Repeat</keyword>
<comment type="caution">
    <text evidence="6">The sequence shown here is derived from an EMBL/GenBank/DDBJ whole genome shotgun (WGS) entry which is preliminary data.</text>
</comment>
<dbReference type="InterPro" id="IPR017871">
    <property type="entry name" value="ABC_transporter-like_CS"/>
</dbReference>
<keyword evidence="3" id="KW-0067">ATP-binding</keyword>
<keyword evidence="4" id="KW-0175">Coiled coil</keyword>
<organism evidence="6 7">
    <name type="scientific">Phytophthora lilii</name>
    <dbReference type="NCBI Taxonomy" id="2077276"/>
    <lineage>
        <taxon>Eukaryota</taxon>
        <taxon>Sar</taxon>
        <taxon>Stramenopiles</taxon>
        <taxon>Oomycota</taxon>
        <taxon>Peronosporomycetes</taxon>
        <taxon>Peronosporales</taxon>
        <taxon>Peronosporaceae</taxon>
        <taxon>Phytophthora</taxon>
    </lineage>
</organism>
<keyword evidence="2" id="KW-0547">Nucleotide-binding</keyword>
<reference evidence="6" key="1">
    <citation type="submission" date="2023-04" db="EMBL/GenBank/DDBJ databases">
        <title>Phytophthora lilii NBRC 32176.</title>
        <authorList>
            <person name="Ichikawa N."/>
            <person name="Sato H."/>
            <person name="Tonouchi N."/>
        </authorList>
    </citation>
    <scope>NUCLEOTIDE SEQUENCE</scope>
    <source>
        <strain evidence="6">NBRC 32176</strain>
    </source>
</reference>
<evidence type="ECO:0000256" key="2">
    <source>
        <dbReference type="ARBA" id="ARBA00022741"/>
    </source>
</evidence>